<comment type="caution">
    <text evidence="4">The sequence shown here is derived from an EMBL/GenBank/DDBJ whole genome shotgun (WGS) entry which is preliminary data.</text>
</comment>
<dbReference type="PANTHER" id="PTHR31662">
    <property type="entry name" value="BNAANNG10740D PROTEIN-RELATED"/>
    <property type="match status" value="1"/>
</dbReference>
<dbReference type="GO" id="GO:0006355">
    <property type="term" value="P:regulation of DNA-templated transcription"/>
    <property type="evidence" value="ECO:0007669"/>
    <property type="project" value="InterPro"/>
</dbReference>
<accession>A0A843TPB9</accession>
<dbReference type="GO" id="GO:0005634">
    <property type="term" value="C:nucleus"/>
    <property type="evidence" value="ECO:0007669"/>
    <property type="project" value="TreeGrafter"/>
</dbReference>
<reference evidence="4" key="1">
    <citation type="submission" date="2017-07" db="EMBL/GenBank/DDBJ databases">
        <title>Taro Niue Genome Assembly and Annotation.</title>
        <authorList>
            <person name="Atibalentja N."/>
            <person name="Keating K."/>
            <person name="Fields C.J."/>
        </authorList>
    </citation>
    <scope>NUCLEOTIDE SEQUENCE</scope>
    <source>
        <strain evidence="4">Niue_2</strain>
        <tissue evidence="4">Leaf</tissue>
    </source>
</reference>
<sequence length="550" mass="58808">MLPPAAEAAAAAAATEDRPAAGAGAAFLGDEDELDDSEEDEEEVETDELDDEDVDDDEDDLDRKLPASSAVATAAVSVGVLNGSSPSTSSASYPAAATAASFKIPNPNGNPAAVMGNSNPTPSLNSAAGAIGAVQAIVVAGGEGALDGPDFKRQRIGAAPAAGGGAVTVAAEEKKPLAALEDSRRLFQRLFTDEDEITILQGFLDFNSQRSGAGANHAHHHDTGPFYDQIRTRLQLDFNKNQLVEKLRRLKKKYRNIMNKMSSGKDYAFKSPHDQATFELSRKIWGSSIYFRGGGAGPDDDDDDDPTPHPQMGGDDHGTLMGNSDRRRIRRRGRRRSIAAAAAASEALLMTPEAPVEVKVAESHMPSAMASVPNVIEETVRSCLSPLFKELLYCAVGGPVGPGANSGGLGGMGLSPLPLTVGNNPVNLPNAAAIDDKWRKQQILELEVYSKRIELVQEQVKLMLEELRKSRIVLVLPRGFFCFCLLPSLSHAGVIILAHETVVNAVLFLLSSKFSYWLRSPCELSICAIPPMLVSQHCDGYFFKLLKYVS</sequence>
<dbReference type="OrthoDB" id="669440at2759"/>
<evidence type="ECO:0000256" key="1">
    <source>
        <dbReference type="ARBA" id="ARBA00010820"/>
    </source>
</evidence>
<comment type="similarity">
    <text evidence="1">Belongs to the GeBP family.</text>
</comment>
<gene>
    <name evidence="4" type="ORF">Taro_004164</name>
</gene>
<dbReference type="EMBL" id="NMUH01000111">
    <property type="protein sequence ID" value="MQL71857.1"/>
    <property type="molecule type" value="Genomic_DNA"/>
</dbReference>
<feature type="compositionally biased region" description="Basic residues" evidence="2">
    <location>
        <begin position="327"/>
        <end position="336"/>
    </location>
</feature>
<dbReference type="Proteomes" id="UP000652761">
    <property type="component" value="Unassembled WGS sequence"/>
</dbReference>
<dbReference type="AlphaFoldDB" id="A0A843TPB9"/>
<proteinExistence type="inferred from homology"/>
<evidence type="ECO:0000256" key="2">
    <source>
        <dbReference type="SAM" id="MobiDB-lite"/>
    </source>
</evidence>
<feature type="domain" description="Glabrous enhancer-binding protein-like DBD" evidence="3">
    <location>
        <begin position="187"/>
        <end position="286"/>
    </location>
</feature>
<evidence type="ECO:0000313" key="4">
    <source>
        <dbReference type="EMBL" id="MQL71857.1"/>
    </source>
</evidence>
<protein>
    <recommendedName>
        <fullName evidence="3">Glabrous enhancer-binding protein-like DBD domain-containing protein</fullName>
    </recommendedName>
</protein>
<dbReference type="Pfam" id="PF04504">
    <property type="entry name" value="GeBP-like_DBD"/>
    <property type="match status" value="1"/>
</dbReference>
<feature type="compositionally biased region" description="Low complexity" evidence="2">
    <location>
        <begin position="1"/>
        <end position="28"/>
    </location>
</feature>
<keyword evidence="5" id="KW-1185">Reference proteome</keyword>
<feature type="compositionally biased region" description="Acidic residues" evidence="2">
    <location>
        <begin position="29"/>
        <end position="60"/>
    </location>
</feature>
<evidence type="ECO:0000313" key="5">
    <source>
        <dbReference type="Proteomes" id="UP000652761"/>
    </source>
</evidence>
<dbReference type="PANTHER" id="PTHR31662:SF1">
    <property type="entry name" value="OS01G0249900 PROTEIN"/>
    <property type="match status" value="1"/>
</dbReference>
<dbReference type="InterPro" id="IPR053932">
    <property type="entry name" value="GeBP-like_DBD"/>
</dbReference>
<name>A0A843TPB9_COLES</name>
<feature type="region of interest" description="Disordered" evidence="2">
    <location>
        <begin position="295"/>
        <end position="336"/>
    </location>
</feature>
<organism evidence="4 5">
    <name type="scientific">Colocasia esculenta</name>
    <name type="common">Wild taro</name>
    <name type="synonym">Arum esculentum</name>
    <dbReference type="NCBI Taxonomy" id="4460"/>
    <lineage>
        <taxon>Eukaryota</taxon>
        <taxon>Viridiplantae</taxon>
        <taxon>Streptophyta</taxon>
        <taxon>Embryophyta</taxon>
        <taxon>Tracheophyta</taxon>
        <taxon>Spermatophyta</taxon>
        <taxon>Magnoliopsida</taxon>
        <taxon>Liliopsida</taxon>
        <taxon>Araceae</taxon>
        <taxon>Aroideae</taxon>
        <taxon>Colocasieae</taxon>
        <taxon>Colocasia</taxon>
    </lineage>
</organism>
<evidence type="ECO:0000259" key="3">
    <source>
        <dbReference type="Pfam" id="PF04504"/>
    </source>
</evidence>
<dbReference type="InterPro" id="IPR007592">
    <property type="entry name" value="GEBP"/>
</dbReference>
<feature type="region of interest" description="Disordered" evidence="2">
    <location>
        <begin position="1"/>
        <end position="69"/>
    </location>
</feature>